<dbReference type="GO" id="GO:0000287">
    <property type="term" value="F:magnesium ion binding"/>
    <property type="evidence" value="ECO:0007669"/>
    <property type="project" value="UniProtKB-UniRule"/>
</dbReference>
<protein>
    <recommendedName>
        <fullName evidence="7 14">Ribonuclease HIII</fullName>
        <shortName evidence="14">RNase HIII</shortName>
        <ecNumber evidence="6 14">3.1.26.4</ecNumber>
    </recommendedName>
</protein>
<dbReference type="Gene3D" id="3.30.310.10">
    <property type="entry name" value="TATA-Binding Protein"/>
    <property type="match status" value="1"/>
</dbReference>
<dbReference type="RefSeq" id="WP_036198738.1">
    <property type="nucleotide sequence ID" value="NZ_AVCY01000013.1"/>
</dbReference>
<dbReference type="EMBL" id="JPVO01000043">
    <property type="protein sequence ID" value="KGR76831.1"/>
    <property type="molecule type" value="Genomic_DNA"/>
</dbReference>
<dbReference type="AlphaFoldDB" id="A0A0A3HW77"/>
<dbReference type="HAMAP" id="MF_00053">
    <property type="entry name" value="RNase_HIII"/>
    <property type="match status" value="1"/>
</dbReference>
<name>A0A0A3HW77_9BACL</name>
<evidence type="ECO:0000313" key="17">
    <source>
        <dbReference type="EMBL" id="KGR76831.1"/>
    </source>
</evidence>
<evidence type="ECO:0000256" key="15">
    <source>
        <dbReference type="PROSITE-ProRule" id="PRU01319"/>
    </source>
</evidence>
<evidence type="ECO:0000256" key="14">
    <source>
        <dbReference type="HAMAP-Rule" id="MF_00053"/>
    </source>
</evidence>
<comment type="caution">
    <text evidence="17">The sequence shown here is derived from an EMBL/GenBank/DDBJ whole genome shotgun (WGS) entry which is preliminary data.</text>
</comment>
<evidence type="ECO:0000256" key="9">
    <source>
        <dbReference type="ARBA" id="ARBA00022722"/>
    </source>
</evidence>
<keyword evidence="13 14" id="KW-0460">Magnesium</keyword>
<dbReference type="SUPFAM" id="SSF53098">
    <property type="entry name" value="Ribonuclease H-like"/>
    <property type="match status" value="1"/>
</dbReference>
<evidence type="ECO:0000256" key="1">
    <source>
        <dbReference type="ARBA" id="ARBA00000077"/>
    </source>
</evidence>
<evidence type="ECO:0000256" key="10">
    <source>
        <dbReference type="ARBA" id="ARBA00022723"/>
    </source>
</evidence>
<dbReference type="CDD" id="cd14796">
    <property type="entry name" value="RNAse_HIII_N"/>
    <property type="match status" value="1"/>
</dbReference>
<dbReference type="InterPro" id="IPR012295">
    <property type="entry name" value="TBP_dom_sf"/>
</dbReference>
<dbReference type="Pfam" id="PF11858">
    <property type="entry name" value="DUF3378"/>
    <property type="match status" value="1"/>
</dbReference>
<dbReference type="Proteomes" id="UP000030408">
    <property type="component" value="Unassembled WGS sequence"/>
</dbReference>
<evidence type="ECO:0000256" key="5">
    <source>
        <dbReference type="ARBA" id="ARBA00008378"/>
    </source>
</evidence>
<dbReference type="GO" id="GO:0003723">
    <property type="term" value="F:RNA binding"/>
    <property type="evidence" value="ECO:0007669"/>
    <property type="project" value="UniProtKB-UniRule"/>
</dbReference>
<evidence type="ECO:0000256" key="13">
    <source>
        <dbReference type="ARBA" id="ARBA00022842"/>
    </source>
</evidence>
<keyword evidence="18" id="KW-1185">Reference proteome</keyword>
<dbReference type="GO" id="GO:0006298">
    <property type="term" value="P:mismatch repair"/>
    <property type="evidence" value="ECO:0007669"/>
    <property type="project" value="TreeGrafter"/>
</dbReference>
<dbReference type="InterPro" id="IPR036397">
    <property type="entry name" value="RNaseH_sf"/>
</dbReference>
<evidence type="ECO:0000256" key="2">
    <source>
        <dbReference type="ARBA" id="ARBA00001946"/>
    </source>
</evidence>
<evidence type="ECO:0000256" key="7">
    <source>
        <dbReference type="ARBA" id="ARBA00021407"/>
    </source>
</evidence>
<gene>
    <name evidence="14" type="primary">rnhC</name>
    <name evidence="17" type="ORF">CD33_05170</name>
</gene>
<reference evidence="17 18" key="1">
    <citation type="submission" date="2014-02" db="EMBL/GenBank/DDBJ databases">
        <title>Draft genome sequence of Lysinibacillus sinduriensis JCM 15800.</title>
        <authorList>
            <person name="Zhang F."/>
            <person name="Wang G."/>
            <person name="Zhang L."/>
        </authorList>
    </citation>
    <scope>NUCLEOTIDE SEQUENCE [LARGE SCALE GENOMIC DNA]</scope>
    <source>
        <strain evidence="17 18">JCM 15800</strain>
    </source>
</reference>
<evidence type="ECO:0000256" key="12">
    <source>
        <dbReference type="ARBA" id="ARBA00022801"/>
    </source>
</evidence>
<dbReference type="FunFam" id="3.30.420.10:FF:000047">
    <property type="entry name" value="Ribonuclease HIII"/>
    <property type="match status" value="1"/>
</dbReference>
<feature type="binding site" evidence="14 15">
    <location>
        <position position="105"/>
    </location>
    <ligand>
        <name>a divalent metal cation</name>
        <dbReference type="ChEBI" id="CHEBI:60240"/>
    </ligand>
</feature>
<dbReference type="PANTHER" id="PTHR10954:SF23">
    <property type="entry name" value="RIBONUCLEASE"/>
    <property type="match status" value="1"/>
</dbReference>
<dbReference type="CDD" id="cd06590">
    <property type="entry name" value="RNase_HII_bacteria_HIII_like"/>
    <property type="match status" value="1"/>
</dbReference>
<dbReference type="PROSITE" id="PS51975">
    <property type="entry name" value="RNASE_H_2"/>
    <property type="match status" value="1"/>
</dbReference>
<comment type="cofactor">
    <cofactor evidence="2">
        <name>Mg(2+)</name>
        <dbReference type="ChEBI" id="CHEBI:18420"/>
    </cofactor>
</comment>
<dbReference type="EC" id="3.1.26.4" evidence="6 14"/>
<evidence type="ECO:0000259" key="16">
    <source>
        <dbReference type="PROSITE" id="PS51975"/>
    </source>
</evidence>
<dbReference type="PANTHER" id="PTHR10954">
    <property type="entry name" value="RIBONUCLEASE H2 SUBUNIT A"/>
    <property type="match status" value="1"/>
</dbReference>
<accession>A0A0A3HW77</accession>
<dbReference type="NCBIfam" id="TIGR00716">
    <property type="entry name" value="rnhC"/>
    <property type="match status" value="1"/>
</dbReference>
<comment type="similarity">
    <text evidence="5 14">Belongs to the RNase HII family. RnhC subfamily.</text>
</comment>
<dbReference type="OrthoDB" id="9777935at2"/>
<organism evidence="17 18">
    <name type="scientific">Ureibacillus sinduriensis BLB-1 = JCM 15800</name>
    <dbReference type="NCBI Taxonomy" id="1384057"/>
    <lineage>
        <taxon>Bacteria</taxon>
        <taxon>Bacillati</taxon>
        <taxon>Bacillota</taxon>
        <taxon>Bacilli</taxon>
        <taxon>Bacillales</taxon>
        <taxon>Caryophanaceae</taxon>
        <taxon>Ureibacillus</taxon>
    </lineage>
</organism>
<dbReference type="eggNOG" id="COG1039">
    <property type="taxonomic scope" value="Bacteria"/>
</dbReference>
<evidence type="ECO:0000256" key="6">
    <source>
        <dbReference type="ARBA" id="ARBA00012180"/>
    </source>
</evidence>
<keyword evidence="10 14" id="KW-0479">Metal-binding</keyword>
<dbReference type="GO" id="GO:0032299">
    <property type="term" value="C:ribonuclease H2 complex"/>
    <property type="evidence" value="ECO:0007669"/>
    <property type="project" value="TreeGrafter"/>
</dbReference>
<evidence type="ECO:0000256" key="3">
    <source>
        <dbReference type="ARBA" id="ARBA00004065"/>
    </source>
</evidence>
<comment type="function">
    <text evidence="3 14">Endonuclease that specifically degrades the RNA of RNA-DNA hybrids.</text>
</comment>
<comment type="cofactor">
    <cofactor evidence="14 15">
        <name>Mn(2+)</name>
        <dbReference type="ChEBI" id="CHEBI:29035"/>
    </cofactor>
    <cofactor evidence="14 15">
        <name>Mg(2+)</name>
        <dbReference type="ChEBI" id="CHEBI:18420"/>
    </cofactor>
    <text evidence="14 15">Manganese or magnesium. Binds 1 divalent metal ion per monomer in the absence of substrate. May bind a second metal ion after substrate binding.</text>
</comment>
<evidence type="ECO:0000256" key="4">
    <source>
        <dbReference type="ARBA" id="ARBA00004496"/>
    </source>
</evidence>
<keyword evidence="8 14" id="KW-0963">Cytoplasm</keyword>
<comment type="subcellular location">
    <subcellularLocation>
        <location evidence="4 14">Cytoplasm</location>
    </subcellularLocation>
</comment>
<keyword evidence="9 14" id="KW-0540">Nuclease</keyword>
<dbReference type="Pfam" id="PF01351">
    <property type="entry name" value="RNase_HII"/>
    <property type="match status" value="1"/>
</dbReference>
<proteinExistence type="inferred from homology"/>
<dbReference type="PIRSF" id="PIRSF037748">
    <property type="entry name" value="RnhC"/>
    <property type="match status" value="1"/>
</dbReference>
<feature type="binding site" evidence="14 15">
    <location>
        <position position="210"/>
    </location>
    <ligand>
        <name>a divalent metal cation</name>
        <dbReference type="ChEBI" id="CHEBI:60240"/>
    </ligand>
</feature>
<feature type="domain" description="RNase H type-2" evidence="16">
    <location>
        <begin position="99"/>
        <end position="316"/>
    </location>
</feature>
<dbReference type="GO" id="GO:0005737">
    <property type="term" value="C:cytoplasm"/>
    <property type="evidence" value="ECO:0007669"/>
    <property type="project" value="UniProtKB-SubCell"/>
</dbReference>
<evidence type="ECO:0000256" key="11">
    <source>
        <dbReference type="ARBA" id="ARBA00022759"/>
    </source>
</evidence>
<keyword evidence="12 14" id="KW-0378">Hydrolase</keyword>
<evidence type="ECO:0000256" key="8">
    <source>
        <dbReference type="ARBA" id="ARBA00022490"/>
    </source>
</evidence>
<dbReference type="InterPro" id="IPR004641">
    <property type="entry name" value="RNase_HIII"/>
</dbReference>
<dbReference type="Gene3D" id="3.30.420.10">
    <property type="entry name" value="Ribonuclease H-like superfamily/Ribonuclease H"/>
    <property type="match status" value="1"/>
</dbReference>
<sequence length="318" mass="35189">MTNIVLQLSSEVQNQVKSYYASSKIERNAPGVIFAAKLSDTAITVYKSGKVMFQGSGAVREAGRWGEIGISSSEKASLSNSGKLLNTKGDALPENFAAMSVLGSDETGTGDYFGPVTVAAVYVPKDKIALIHELGVKDSKMLNDKLMLKIAPDIMAVCPHSILTLRNDKYNAIQAKGYSQGKIKAILHNQALKHVLTKMEPIKPEYILIDQFAERNIYYNHIKNEKEIIREKVLFSTKAEQLHTAVAAASILARYAFLKEMDRISKIVGMSLQKGASGKVDEMAARIWLEYGEDTLKSISKWHFANTEKARKLMNKKK</sequence>
<dbReference type="InterPro" id="IPR012337">
    <property type="entry name" value="RNaseH-like_sf"/>
</dbReference>
<dbReference type="GO" id="GO:0043137">
    <property type="term" value="P:DNA replication, removal of RNA primer"/>
    <property type="evidence" value="ECO:0007669"/>
    <property type="project" value="TreeGrafter"/>
</dbReference>
<comment type="catalytic activity">
    <reaction evidence="1 14 15">
        <text>Endonucleolytic cleavage to 5'-phosphomonoester.</text>
        <dbReference type="EC" id="3.1.26.4"/>
    </reaction>
</comment>
<feature type="binding site" evidence="14 15">
    <location>
        <position position="106"/>
    </location>
    <ligand>
        <name>a divalent metal cation</name>
        <dbReference type="ChEBI" id="CHEBI:60240"/>
    </ligand>
</feature>
<dbReference type="STRING" id="1384057.CD33_05170"/>
<dbReference type="InterPro" id="IPR001352">
    <property type="entry name" value="RNase_HII/HIII"/>
</dbReference>
<dbReference type="InterPro" id="IPR024567">
    <property type="entry name" value="RNase_HII/HIII_dom"/>
</dbReference>
<dbReference type="GO" id="GO:0004523">
    <property type="term" value="F:RNA-DNA hybrid ribonuclease activity"/>
    <property type="evidence" value="ECO:0007669"/>
    <property type="project" value="UniProtKB-UniRule"/>
</dbReference>
<evidence type="ECO:0000313" key="18">
    <source>
        <dbReference type="Proteomes" id="UP000030408"/>
    </source>
</evidence>
<keyword evidence="11 14" id="KW-0255">Endonuclease</keyword>
<dbReference type="InterPro" id="IPR024568">
    <property type="entry name" value="RNase_HIII_N"/>
</dbReference>